<name>V4BM33_LOTGI</name>
<evidence type="ECO:0000256" key="3">
    <source>
        <dbReference type="ARBA" id="ARBA00023008"/>
    </source>
</evidence>
<keyword evidence="6" id="KW-1185">Reference proteome</keyword>
<dbReference type="InterPro" id="IPR045087">
    <property type="entry name" value="Cu-oxidase_fam"/>
</dbReference>
<dbReference type="PANTHER" id="PTHR11709">
    <property type="entry name" value="MULTI-COPPER OXIDASE"/>
    <property type="match status" value="1"/>
</dbReference>
<proteinExistence type="predicted"/>
<dbReference type="SUPFAM" id="SSF49503">
    <property type="entry name" value="Cupredoxins"/>
    <property type="match status" value="1"/>
</dbReference>
<dbReference type="PROSITE" id="PS00080">
    <property type="entry name" value="MULTICOPPER_OXIDASE2"/>
    <property type="match status" value="1"/>
</dbReference>
<dbReference type="EMBL" id="KB202518">
    <property type="protein sequence ID" value="ESO89919.1"/>
    <property type="molecule type" value="Genomic_DNA"/>
</dbReference>
<gene>
    <name evidence="5" type="ORF">LOTGIDRAFT_98336</name>
</gene>
<dbReference type="GeneID" id="20253229"/>
<dbReference type="PROSITE" id="PS00079">
    <property type="entry name" value="MULTICOPPER_OXIDASE1"/>
    <property type="match status" value="1"/>
</dbReference>
<dbReference type="GO" id="GO:0006826">
    <property type="term" value="P:iron ion transport"/>
    <property type="evidence" value="ECO:0007669"/>
    <property type="project" value="TreeGrafter"/>
</dbReference>
<reference evidence="5 6" key="1">
    <citation type="journal article" date="2013" name="Nature">
        <title>Insights into bilaterian evolution from three spiralian genomes.</title>
        <authorList>
            <person name="Simakov O."/>
            <person name="Marletaz F."/>
            <person name="Cho S.J."/>
            <person name="Edsinger-Gonzales E."/>
            <person name="Havlak P."/>
            <person name="Hellsten U."/>
            <person name="Kuo D.H."/>
            <person name="Larsson T."/>
            <person name="Lv J."/>
            <person name="Arendt D."/>
            <person name="Savage R."/>
            <person name="Osoegawa K."/>
            <person name="de Jong P."/>
            <person name="Grimwood J."/>
            <person name="Chapman J.A."/>
            <person name="Shapiro H."/>
            <person name="Aerts A."/>
            <person name="Otillar R.P."/>
            <person name="Terry A.Y."/>
            <person name="Boore J.L."/>
            <person name="Grigoriev I.V."/>
            <person name="Lindberg D.R."/>
            <person name="Seaver E.C."/>
            <person name="Weisblat D.A."/>
            <person name="Putnam N.H."/>
            <person name="Rokhsar D.S."/>
        </authorList>
    </citation>
    <scope>NUCLEOTIDE SEQUENCE [LARGE SCALE GENOMIC DNA]</scope>
</reference>
<dbReference type="Gene3D" id="2.60.40.420">
    <property type="entry name" value="Cupredoxins - blue copper proteins"/>
    <property type="match status" value="1"/>
</dbReference>
<organism evidence="5 6">
    <name type="scientific">Lottia gigantea</name>
    <name type="common">Giant owl limpet</name>
    <dbReference type="NCBI Taxonomy" id="225164"/>
    <lineage>
        <taxon>Eukaryota</taxon>
        <taxon>Metazoa</taxon>
        <taxon>Spiralia</taxon>
        <taxon>Lophotrochozoa</taxon>
        <taxon>Mollusca</taxon>
        <taxon>Gastropoda</taxon>
        <taxon>Patellogastropoda</taxon>
        <taxon>Lottioidea</taxon>
        <taxon>Lottiidae</taxon>
        <taxon>Lottia</taxon>
    </lineage>
</organism>
<dbReference type="KEGG" id="lgi:LOTGIDRAFT_98336"/>
<dbReference type="RefSeq" id="XP_009059393.1">
    <property type="nucleotide sequence ID" value="XM_009061145.1"/>
</dbReference>
<dbReference type="GO" id="GO:0016491">
    <property type="term" value="F:oxidoreductase activity"/>
    <property type="evidence" value="ECO:0007669"/>
    <property type="project" value="UniProtKB-KW"/>
</dbReference>
<dbReference type="GO" id="GO:0005886">
    <property type="term" value="C:plasma membrane"/>
    <property type="evidence" value="ECO:0007669"/>
    <property type="project" value="TreeGrafter"/>
</dbReference>
<dbReference type="OMA" id="GENCECV"/>
<dbReference type="InterPro" id="IPR008972">
    <property type="entry name" value="Cupredoxin"/>
</dbReference>
<dbReference type="Proteomes" id="UP000030746">
    <property type="component" value="Unassembled WGS sequence"/>
</dbReference>
<dbReference type="InterPro" id="IPR011706">
    <property type="entry name" value="Cu-oxidase_C"/>
</dbReference>
<dbReference type="Pfam" id="PF07731">
    <property type="entry name" value="Cu-oxidase_2"/>
    <property type="match status" value="1"/>
</dbReference>
<evidence type="ECO:0000313" key="6">
    <source>
        <dbReference type="Proteomes" id="UP000030746"/>
    </source>
</evidence>
<dbReference type="PANTHER" id="PTHR11709:SF394">
    <property type="entry name" value="FI03373P-RELATED"/>
    <property type="match status" value="1"/>
</dbReference>
<feature type="non-terminal residue" evidence="5">
    <location>
        <position position="150"/>
    </location>
</feature>
<keyword evidence="1" id="KW-0479">Metal-binding</keyword>
<evidence type="ECO:0000256" key="1">
    <source>
        <dbReference type="ARBA" id="ARBA00022723"/>
    </source>
</evidence>
<keyword evidence="3" id="KW-0186">Copper</keyword>
<feature type="domain" description="Plastocyanin-like" evidence="4">
    <location>
        <begin position="11"/>
        <end position="133"/>
    </location>
</feature>
<dbReference type="OrthoDB" id="10066563at2759"/>
<evidence type="ECO:0000313" key="5">
    <source>
        <dbReference type="EMBL" id="ESO89919.1"/>
    </source>
</evidence>
<evidence type="ECO:0000259" key="4">
    <source>
        <dbReference type="Pfam" id="PF07731"/>
    </source>
</evidence>
<dbReference type="InterPro" id="IPR033138">
    <property type="entry name" value="Cu_oxidase_CS"/>
</dbReference>
<dbReference type="STRING" id="225164.V4BM33"/>
<accession>V4BM33</accession>
<evidence type="ECO:0000256" key="2">
    <source>
        <dbReference type="ARBA" id="ARBA00023002"/>
    </source>
</evidence>
<keyword evidence="2" id="KW-0560">Oxidoreductase</keyword>
<dbReference type="AlphaFoldDB" id="V4BM33"/>
<dbReference type="GO" id="GO:0005507">
    <property type="term" value="F:copper ion binding"/>
    <property type="evidence" value="ECO:0007669"/>
    <property type="project" value="InterPro"/>
</dbReference>
<dbReference type="HOGENOM" id="CLU_124242_1_0_1"/>
<dbReference type="CDD" id="cd13905">
    <property type="entry name" value="CuRO_3_tcLLC2_insect_like"/>
    <property type="match status" value="1"/>
</dbReference>
<sequence length="150" mass="17068">DCGEQKICKCLYTLNLDHGKIYQLVFMNMAKGKGWSHPIHMHGHSFYVLKMGYGSYNETTGILLEENMDIDCRGNIPRSERLELKNPPRKDTIIVPTGGYVVVRIKADNPGVWFMHCHIELHNMDGMALLINESYGHHPRAPNGFPRCGD</sequence>
<dbReference type="CTD" id="20253229"/>
<feature type="non-terminal residue" evidence="5">
    <location>
        <position position="1"/>
    </location>
</feature>
<dbReference type="InterPro" id="IPR002355">
    <property type="entry name" value="Cu_oxidase_Cu_BS"/>
</dbReference>
<protein>
    <recommendedName>
        <fullName evidence="4">Plastocyanin-like domain-containing protein</fullName>
    </recommendedName>
</protein>